<dbReference type="Proteomes" id="UP001497680">
    <property type="component" value="Unassembled WGS sequence"/>
</dbReference>
<accession>A0ACC0DDW9</accession>
<sequence length="386" mass="42949">MAPSAITEIITEPSATGTLSLQPIASKMAQRPKNADGSALYPDYLPFYDPLEKVDDLGHFEHHDVGHRADPKMPNLLAKATKVVNLSPHVGTEIEGVQLSQLSSEGLDELALLAAKRGALVFRNQDFGDIGFEAQKKIVRHFGPLHVHGWAPHPAAGSPEHMVIYDHKEDLRVRRSWKGRSPVQWHTDQSPEPQPPGVTFICMLESPAAAGGDTLVSSSVQAYKSLSPRFRKRLEGLTAIHTNNDGVSQELKNGDGAVMRRQELVQEHPIVIVHPVTGEKALYVNPVYTKRVVGFDEEESEYLLRFLFDHIAKRQDLQCRVRYEAGTCLVWDQRVTNHSQTLDYPAGDRRHAFRLTSLANKPIPAKIEEDDGECAKDFARVQLGLC</sequence>
<dbReference type="EMBL" id="MU394289">
    <property type="protein sequence ID" value="KAI6090836.1"/>
    <property type="molecule type" value="Genomic_DNA"/>
</dbReference>
<evidence type="ECO:0000313" key="1">
    <source>
        <dbReference type="EMBL" id="KAI6090836.1"/>
    </source>
</evidence>
<gene>
    <name evidence="1" type="ORF">F4821DRAFT_11496</name>
</gene>
<name>A0ACC0DDW9_9PEZI</name>
<protein>
    <submittedName>
        <fullName evidence="1">Uncharacterized protein</fullName>
    </submittedName>
</protein>
<organism evidence="1 2">
    <name type="scientific">Hypoxylon rubiginosum</name>
    <dbReference type="NCBI Taxonomy" id="110542"/>
    <lineage>
        <taxon>Eukaryota</taxon>
        <taxon>Fungi</taxon>
        <taxon>Dikarya</taxon>
        <taxon>Ascomycota</taxon>
        <taxon>Pezizomycotina</taxon>
        <taxon>Sordariomycetes</taxon>
        <taxon>Xylariomycetidae</taxon>
        <taxon>Xylariales</taxon>
        <taxon>Hypoxylaceae</taxon>
        <taxon>Hypoxylon</taxon>
    </lineage>
</organism>
<keyword evidence="2" id="KW-1185">Reference proteome</keyword>
<evidence type="ECO:0000313" key="2">
    <source>
        <dbReference type="Proteomes" id="UP001497680"/>
    </source>
</evidence>
<comment type="caution">
    <text evidence="1">The sequence shown here is derived from an EMBL/GenBank/DDBJ whole genome shotgun (WGS) entry which is preliminary data.</text>
</comment>
<reference evidence="1 2" key="1">
    <citation type="journal article" date="2022" name="New Phytol.">
        <title>Ecological generalism drives hyperdiversity of secondary metabolite gene clusters in xylarialean endophytes.</title>
        <authorList>
            <person name="Franco M.E.E."/>
            <person name="Wisecaver J.H."/>
            <person name="Arnold A.E."/>
            <person name="Ju Y.M."/>
            <person name="Slot J.C."/>
            <person name="Ahrendt S."/>
            <person name="Moore L.P."/>
            <person name="Eastman K.E."/>
            <person name="Scott K."/>
            <person name="Konkel Z."/>
            <person name="Mondo S.J."/>
            <person name="Kuo A."/>
            <person name="Hayes R.D."/>
            <person name="Haridas S."/>
            <person name="Andreopoulos B."/>
            <person name="Riley R."/>
            <person name="LaButti K."/>
            <person name="Pangilinan J."/>
            <person name="Lipzen A."/>
            <person name="Amirebrahimi M."/>
            <person name="Yan J."/>
            <person name="Adam C."/>
            <person name="Keymanesh K."/>
            <person name="Ng V."/>
            <person name="Louie K."/>
            <person name="Northen T."/>
            <person name="Drula E."/>
            <person name="Henrissat B."/>
            <person name="Hsieh H.M."/>
            <person name="Youens-Clark K."/>
            <person name="Lutzoni F."/>
            <person name="Miadlikowska J."/>
            <person name="Eastwood D.C."/>
            <person name="Hamelin R.C."/>
            <person name="Grigoriev I.V."/>
            <person name="U'Ren J.M."/>
        </authorList>
    </citation>
    <scope>NUCLEOTIDE SEQUENCE [LARGE SCALE GENOMIC DNA]</scope>
    <source>
        <strain evidence="1 2">ER1909</strain>
    </source>
</reference>
<proteinExistence type="predicted"/>